<keyword evidence="1" id="KW-0472">Membrane</keyword>
<evidence type="ECO:0000256" key="1">
    <source>
        <dbReference type="SAM" id="Phobius"/>
    </source>
</evidence>
<gene>
    <name evidence="2" type="ORF">LCGC14_0286410</name>
</gene>
<evidence type="ECO:0000313" key="2">
    <source>
        <dbReference type="EMBL" id="KKN84674.1"/>
    </source>
</evidence>
<comment type="caution">
    <text evidence="2">The sequence shown here is derived from an EMBL/GenBank/DDBJ whole genome shotgun (WGS) entry which is preliminary data.</text>
</comment>
<protein>
    <submittedName>
        <fullName evidence="2">Uncharacterized protein</fullName>
    </submittedName>
</protein>
<dbReference type="AlphaFoldDB" id="A0A0F9TZC2"/>
<sequence length="55" mass="6347">MGTITHFKNLYVQAFENCKPEILVAFLKVYSVFCALMIFMALYAFVIRVANGFDF</sequence>
<feature type="transmembrane region" description="Helical" evidence="1">
    <location>
        <begin position="29"/>
        <end position="50"/>
    </location>
</feature>
<accession>A0A0F9TZC2</accession>
<dbReference type="EMBL" id="LAZR01000168">
    <property type="protein sequence ID" value="KKN84674.1"/>
    <property type="molecule type" value="Genomic_DNA"/>
</dbReference>
<dbReference type="InterPro" id="IPR046635">
    <property type="entry name" value="DUF6747"/>
</dbReference>
<name>A0A0F9TZC2_9ZZZZ</name>
<keyword evidence="1" id="KW-0812">Transmembrane</keyword>
<dbReference type="Pfam" id="PF20532">
    <property type="entry name" value="DUF6747"/>
    <property type="match status" value="1"/>
</dbReference>
<reference evidence="2" key="1">
    <citation type="journal article" date="2015" name="Nature">
        <title>Complex archaea that bridge the gap between prokaryotes and eukaryotes.</title>
        <authorList>
            <person name="Spang A."/>
            <person name="Saw J.H."/>
            <person name="Jorgensen S.L."/>
            <person name="Zaremba-Niedzwiedzka K."/>
            <person name="Martijn J."/>
            <person name="Lind A.E."/>
            <person name="van Eijk R."/>
            <person name="Schleper C."/>
            <person name="Guy L."/>
            <person name="Ettema T.J."/>
        </authorList>
    </citation>
    <scope>NUCLEOTIDE SEQUENCE</scope>
</reference>
<proteinExistence type="predicted"/>
<keyword evidence="1" id="KW-1133">Transmembrane helix</keyword>
<organism evidence="2">
    <name type="scientific">marine sediment metagenome</name>
    <dbReference type="NCBI Taxonomy" id="412755"/>
    <lineage>
        <taxon>unclassified sequences</taxon>
        <taxon>metagenomes</taxon>
        <taxon>ecological metagenomes</taxon>
    </lineage>
</organism>